<keyword evidence="12" id="KW-1185">Reference proteome</keyword>
<evidence type="ECO:0000256" key="1">
    <source>
        <dbReference type="ARBA" id="ARBA00004305"/>
    </source>
</evidence>
<comment type="subunit">
    <text evidence="8">Probable component of the PAM complex at least composed of a mitochondrial HSP70 protein, GRPEL1 or GRPEL2, TIMM44, TIMM16/PAM16 and TIMM14/DNAJC19. Binds to HSP70, HSC70 and HSJ1B.</text>
</comment>
<dbReference type="KEGG" id="pmrn:116940602"/>
<comment type="subcellular location">
    <subcellularLocation>
        <location evidence="1">Mitochondrion matrix</location>
    </subcellularLocation>
</comment>
<feature type="coiled-coil region" evidence="10">
    <location>
        <begin position="75"/>
        <end position="109"/>
    </location>
</feature>
<dbReference type="GO" id="GO:0006457">
    <property type="term" value="P:protein folding"/>
    <property type="evidence" value="ECO:0007669"/>
    <property type="project" value="InterPro"/>
</dbReference>
<dbReference type="SUPFAM" id="SSF51064">
    <property type="entry name" value="Head domain of nucleotide exchange factor GrpE"/>
    <property type="match status" value="1"/>
</dbReference>
<dbReference type="Pfam" id="PF01025">
    <property type="entry name" value="GrpE"/>
    <property type="match status" value="1"/>
</dbReference>
<dbReference type="Gene3D" id="3.90.20.20">
    <property type="match status" value="1"/>
</dbReference>
<evidence type="ECO:0000313" key="12">
    <source>
        <dbReference type="Proteomes" id="UP001318040"/>
    </source>
</evidence>
<dbReference type="Proteomes" id="UP001318040">
    <property type="component" value="Chromosome 9"/>
</dbReference>
<dbReference type="PANTHER" id="PTHR21237">
    <property type="entry name" value="GRPE PROTEIN"/>
    <property type="match status" value="1"/>
</dbReference>
<dbReference type="FunFam" id="2.30.22.10:FF:000002">
    <property type="entry name" value="GrpE protein homolog"/>
    <property type="match status" value="1"/>
</dbReference>
<evidence type="ECO:0000256" key="4">
    <source>
        <dbReference type="ARBA" id="ARBA00023128"/>
    </source>
</evidence>
<evidence type="ECO:0000256" key="11">
    <source>
        <dbReference type="SAM" id="MobiDB-lite"/>
    </source>
</evidence>
<reference evidence="13" key="1">
    <citation type="submission" date="2025-08" db="UniProtKB">
        <authorList>
            <consortium name="RefSeq"/>
        </authorList>
    </citation>
    <scope>IDENTIFICATION</scope>
    <source>
        <tissue evidence="13">Sperm</tissue>
    </source>
</reference>
<evidence type="ECO:0000256" key="6">
    <source>
        <dbReference type="ARBA" id="ARBA00039226"/>
    </source>
</evidence>
<dbReference type="SUPFAM" id="SSF58014">
    <property type="entry name" value="Coiled-coil domain of nucleotide exchange factor GrpE"/>
    <property type="match status" value="1"/>
</dbReference>
<dbReference type="PRINTS" id="PR00773">
    <property type="entry name" value="GRPEPROTEIN"/>
</dbReference>
<dbReference type="Gene3D" id="2.30.22.10">
    <property type="entry name" value="Head domain of nucleotide exchange factor GrpE"/>
    <property type="match status" value="1"/>
</dbReference>
<dbReference type="CDD" id="cd00446">
    <property type="entry name" value="GrpE"/>
    <property type="match status" value="1"/>
</dbReference>
<evidence type="ECO:0000256" key="2">
    <source>
        <dbReference type="ARBA" id="ARBA00009054"/>
    </source>
</evidence>
<organism evidence="12 13">
    <name type="scientific">Petromyzon marinus</name>
    <name type="common">Sea lamprey</name>
    <dbReference type="NCBI Taxonomy" id="7757"/>
    <lineage>
        <taxon>Eukaryota</taxon>
        <taxon>Metazoa</taxon>
        <taxon>Chordata</taxon>
        <taxon>Craniata</taxon>
        <taxon>Vertebrata</taxon>
        <taxon>Cyclostomata</taxon>
        <taxon>Hyperoartia</taxon>
        <taxon>Petromyzontiformes</taxon>
        <taxon>Petromyzontidae</taxon>
        <taxon>Petromyzon</taxon>
    </lineage>
</organism>
<keyword evidence="4" id="KW-0496">Mitochondrion</keyword>
<evidence type="ECO:0000313" key="13">
    <source>
        <dbReference type="RefSeq" id="XP_032806541.1"/>
    </source>
</evidence>
<dbReference type="RefSeq" id="XP_032806541.1">
    <property type="nucleotide sequence ID" value="XM_032950650.1"/>
</dbReference>
<dbReference type="InterPro" id="IPR013805">
    <property type="entry name" value="GrpE_CC"/>
</dbReference>
<keyword evidence="10" id="KW-0175">Coiled coil</keyword>
<dbReference type="GO" id="GO:0051082">
    <property type="term" value="F:unfolded protein binding"/>
    <property type="evidence" value="ECO:0007669"/>
    <property type="project" value="TreeGrafter"/>
</dbReference>
<evidence type="ECO:0000256" key="9">
    <source>
        <dbReference type="RuleBase" id="RU004478"/>
    </source>
</evidence>
<dbReference type="GO" id="GO:0042803">
    <property type="term" value="F:protein homodimerization activity"/>
    <property type="evidence" value="ECO:0007669"/>
    <property type="project" value="InterPro"/>
</dbReference>
<keyword evidence="5" id="KW-0143">Chaperone</keyword>
<evidence type="ECO:0000256" key="5">
    <source>
        <dbReference type="ARBA" id="ARBA00023186"/>
    </source>
</evidence>
<dbReference type="HAMAP" id="MF_01151">
    <property type="entry name" value="GrpE"/>
    <property type="match status" value="1"/>
</dbReference>
<dbReference type="InterPro" id="IPR000740">
    <property type="entry name" value="GrpE"/>
</dbReference>
<evidence type="ECO:0000256" key="8">
    <source>
        <dbReference type="ARBA" id="ARBA00046675"/>
    </source>
</evidence>
<sequence length="235" mass="25926">MAVAAGLRVFGLGRRLLPAMARPSPSLLRRRDMALRGLCVASQQQNKNSTEQQSSGDAPSGRVEETAAGDKTAQEIAALEEKTKLEEQVKDLTDRYKRALADTENVRRRSQKMIEDGKIFGIQSFCKDLLEVADILQKATESVPKEELNDANPHLKSLYEGLILTESQLQKVFTKHGLVPLNPIDAKFDPYEHEALFQVPMEGKNPGTVGVVTKIGYKLHTRIVRPAIVGVVKGP</sequence>
<dbReference type="AlphaFoldDB" id="A0AAJ7WQM6"/>
<keyword evidence="3" id="KW-0809">Transit peptide</keyword>
<name>A0AAJ7WQM6_PETMA</name>
<evidence type="ECO:0000256" key="3">
    <source>
        <dbReference type="ARBA" id="ARBA00022946"/>
    </source>
</evidence>
<dbReference type="PANTHER" id="PTHR21237:SF23">
    <property type="entry name" value="GRPE PROTEIN HOMOLOG, MITOCHONDRIAL"/>
    <property type="match status" value="1"/>
</dbReference>
<evidence type="ECO:0000256" key="10">
    <source>
        <dbReference type="SAM" id="Coils"/>
    </source>
</evidence>
<dbReference type="InterPro" id="IPR009012">
    <property type="entry name" value="GrpE_head"/>
</dbReference>
<dbReference type="FunFam" id="3.90.20.20:FF:000003">
    <property type="entry name" value="GrpE protein homolog"/>
    <property type="match status" value="1"/>
</dbReference>
<gene>
    <name evidence="13" type="primary">LOC116940602</name>
</gene>
<evidence type="ECO:0000256" key="7">
    <source>
        <dbReference type="ARBA" id="ARBA00045572"/>
    </source>
</evidence>
<proteinExistence type="inferred from homology"/>
<dbReference type="GO" id="GO:0051087">
    <property type="term" value="F:protein-folding chaperone binding"/>
    <property type="evidence" value="ECO:0007669"/>
    <property type="project" value="InterPro"/>
</dbReference>
<feature type="region of interest" description="Disordered" evidence="11">
    <location>
        <begin position="41"/>
        <end position="72"/>
    </location>
</feature>
<dbReference type="GO" id="GO:0001405">
    <property type="term" value="C:PAM complex, Tim23 associated import motor"/>
    <property type="evidence" value="ECO:0007669"/>
    <property type="project" value="TreeGrafter"/>
</dbReference>
<dbReference type="GO" id="GO:0030150">
    <property type="term" value="P:protein import into mitochondrial matrix"/>
    <property type="evidence" value="ECO:0007669"/>
    <property type="project" value="TreeGrafter"/>
</dbReference>
<dbReference type="GO" id="GO:0000774">
    <property type="term" value="F:adenyl-nucleotide exchange factor activity"/>
    <property type="evidence" value="ECO:0007669"/>
    <property type="project" value="InterPro"/>
</dbReference>
<comment type="similarity">
    <text evidence="2 9">Belongs to the GrpE family.</text>
</comment>
<comment type="function">
    <text evidence="7">Essential component of the PAM complex, a complex required for the translocation of transit peptide-containing proteins from the inner membrane into the mitochondrial matrix in an ATP-dependent manner. Seems to control the nucleotide-dependent binding of mitochondrial HSP70 to substrate proteins.</text>
</comment>
<accession>A0AAJ7WQM6</accession>
<protein>
    <recommendedName>
        <fullName evidence="6">GrpE protein homolog 1, mitochondrial</fullName>
    </recommendedName>
</protein>
<feature type="compositionally biased region" description="Polar residues" evidence="11">
    <location>
        <begin position="41"/>
        <end position="57"/>
    </location>
</feature>